<organism evidence="14 15">
    <name type="scientific">Prosthecochloris vibrioformis</name>
    <name type="common">Chlorobium vibrioforme</name>
    <dbReference type="NCBI Taxonomy" id="1098"/>
    <lineage>
        <taxon>Bacteria</taxon>
        <taxon>Pseudomonadati</taxon>
        <taxon>Chlorobiota</taxon>
        <taxon>Chlorobiia</taxon>
        <taxon>Chlorobiales</taxon>
        <taxon>Chlorobiaceae</taxon>
        <taxon>Prosthecochloris</taxon>
    </lineage>
</organism>
<evidence type="ECO:0000256" key="6">
    <source>
        <dbReference type="ARBA" id="ARBA00022741"/>
    </source>
</evidence>
<dbReference type="GO" id="GO:0016301">
    <property type="term" value="F:kinase activity"/>
    <property type="evidence" value="ECO:0007669"/>
    <property type="project" value="UniProtKB-KW"/>
</dbReference>
<evidence type="ECO:0000256" key="12">
    <source>
        <dbReference type="ARBA" id="ARBA00033413"/>
    </source>
</evidence>
<dbReference type="GO" id="GO:0003848">
    <property type="term" value="F:2-amino-4-hydroxy-6-hydroxymethyldihydropteridine diphosphokinase activity"/>
    <property type="evidence" value="ECO:0007669"/>
    <property type="project" value="UniProtKB-EC"/>
</dbReference>
<dbReference type="PANTHER" id="PTHR43071">
    <property type="entry name" value="2-AMINO-4-HYDROXY-6-HYDROXYMETHYLDIHYDROPTERIDINE PYROPHOSPHOKINASE"/>
    <property type="match status" value="1"/>
</dbReference>
<evidence type="ECO:0000256" key="3">
    <source>
        <dbReference type="ARBA" id="ARBA00013253"/>
    </source>
</evidence>
<dbReference type="EMBL" id="VDCI01000001">
    <property type="protein sequence ID" value="TNJ37866.1"/>
    <property type="molecule type" value="Genomic_DNA"/>
</dbReference>
<protein>
    <recommendedName>
        <fullName evidence="4">2-amino-4-hydroxy-6-hydroxymethyldihydropteridine pyrophosphokinase</fullName>
        <ecNumber evidence="3">2.7.6.3</ecNumber>
    </recommendedName>
    <alternativeName>
        <fullName evidence="11">6-hydroxymethyl-7,8-dihydropterin pyrophosphokinase</fullName>
    </alternativeName>
    <alternativeName>
        <fullName evidence="12">7,8-dihydro-6-hydroxymethylpterin-pyrophosphokinase</fullName>
    </alternativeName>
</protein>
<evidence type="ECO:0000256" key="1">
    <source>
        <dbReference type="ARBA" id="ARBA00005051"/>
    </source>
</evidence>
<keyword evidence="9" id="KW-0289">Folate biosynthesis</keyword>
<evidence type="ECO:0000256" key="7">
    <source>
        <dbReference type="ARBA" id="ARBA00022777"/>
    </source>
</evidence>
<proteinExistence type="inferred from homology"/>
<dbReference type="CDD" id="cd00483">
    <property type="entry name" value="HPPK"/>
    <property type="match status" value="1"/>
</dbReference>
<keyword evidence="8" id="KW-0067">ATP-binding</keyword>
<gene>
    <name evidence="14" type="primary">folK</name>
    <name evidence="14" type="ORF">FGF68_01420</name>
</gene>
<feature type="domain" description="7,8-dihydro-6-hydroxymethylpterin-pyrophosphokinase" evidence="13">
    <location>
        <begin position="7"/>
        <end position="135"/>
    </location>
</feature>
<dbReference type="PANTHER" id="PTHR43071:SF1">
    <property type="entry name" value="2-AMINO-4-HYDROXY-6-HYDROXYMETHYLDIHYDROPTERIDINE PYROPHOSPHOKINASE"/>
    <property type="match status" value="1"/>
</dbReference>
<dbReference type="InterPro" id="IPR000550">
    <property type="entry name" value="Hppk"/>
</dbReference>
<accession>A0A5C4S300</accession>
<dbReference type="RefSeq" id="WP_139626086.1">
    <property type="nucleotide sequence ID" value="NZ_VDCI01000001.1"/>
</dbReference>
<evidence type="ECO:0000256" key="10">
    <source>
        <dbReference type="ARBA" id="ARBA00029409"/>
    </source>
</evidence>
<comment type="pathway">
    <text evidence="1">Cofactor biosynthesis; tetrahydrofolate biosynthesis; 2-amino-4-hydroxy-6-hydroxymethyl-7,8-dihydropteridine diphosphate from 7,8-dihydroneopterin triphosphate: step 4/4.</text>
</comment>
<comment type="similarity">
    <text evidence="2">Belongs to the HPPK family.</text>
</comment>
<evidence type="ECO:0000256" key="11">
    <source>
        <dbReference type="ARBA" id="ARBA00029766"/>
    </source>
</evidence>
<evidence type="ECO:0000256" key="2">
    <source>
        <dbReference type="ARBA" id="ARBA00005810"/>
    </source>
</evidence>
<evidence type="ECO:0000256" key="8">
    <source>
        <dbReference type="ARBA" id="ARBA00022840"/>
    </source>
</evidence>
<dbReference type="GO" id="GO:0046654">
    <property type="term" value="P:tetrahydrofolate biosynthetic process"/>
    <property type="evidence" value="ECO:0007669"/>
    <property type="project" value="UniProtKB-UniPathway"/>
</dbReference>
<keyword evidence="15" id="KW-1185">Reference proteome</keyword>
<comment type="function">
    <text evidence="10">Catalyzes the transfer of pyrophosphate from adenosine triphosphate (ATP) to 6-hydroxymethyl-7,8-dihydropterin, an enzymatic step in folate biosynthesis pathway.</text>
</comment>
<dbReference type="GO" id="GO:0005524">
    <property type="term" value="F:ATP binding"/>
    <property type="evidence" value="ECO:0007669"/>
    <property type="project" value="UniProtKB-KW"/>
</dbReference>
<keyword evidence="5 14" id="KW-0808">Transferase</keyword>
<evidence type="ECO:0000313" key="15">
    <source>
        <dbReference type="Proteomes" id="UP000309544"/>
    </source>
</evidence>
<comment type="caution">
    <text evidence="14">The sequence shown here is derived from an EMBL/GenBank/DDBJ whole genome shotgun (WGS) entry which is preliminary data.</text>
</comment>
<dbReference type="NCBIfam" id="TIGR01498">
    <property type="entry name" value="folK"/>
    <property type="match status" value="1"/>
</dbReference>
<dbReference type="GO" id="GO:0046656">
    <property type="term" value="P:folic acid biosynthetic process"/>
    <property type="evidence" value="ECO:0007669"/>
    <property type="project" value="UniProtKB-KW"/>
</dbReference>
<name>A0A5C4S300_PROVB</name>
<dbReference type="Gene3D" id="3.30.70.560">
    <property type="entry name" value="7,8-Dihydro-6-hydroxymethylpterin-pyrophosphokinase HPPK"/>
    <property type="match status" value="1"/>
</dbReference>
<dbReference type="EC" id="2.7.6.3" evidence="3"/>
<dbReference type="InterPro" id="IPR035907">
    <property type="entry name" value="Hppk_sf"/>
</dbReference>
<dbReference type="Pfam" id="PF01288">
    <property type="entry name" value="HPPK"/>
    <property type="match status" value="1"/>
</dbReference>
<dbReference type="Proteomes" id="UP000309544">
    <property type="component" value="Unassembled WGS sequence"/>
</dbReference>
<sequence>MALHTAYIGAGSNIGDRMDHLAKAYHRLLHTPGIENAAASSAYISEPLGITDQEMFTNMVFMLRTTLSPEQLLRICQDTETALGRPRQHERWSPRVIDLDILFFDTLQLTTPELVIPHPELHKRKFVLLPLLDIADPYHPALAKNARKLLEECPDTSKVMQQKGAPEAPF</sequence>
<dbReference type="SUPFAM" id="SSF55083">
    <property type="entry name" value="6-hydroxymethyl-7,8-dihydropterin pyrophosphokinase, HPPK"/>
    <property type="match status" value="1"/>
</dbReference>
<evidence type="ECO:0000256" key="9">
    <source>
        <dbReference type="ARBA" id="ARBA00022909"/>
    </source>
</evidence>
<dbReference type="AlphaFoldDB" id="A0A5C4S300"/>
<evidence type="ECO:0000259" key="13">
    <source>
        <dbReference type="Pfam" id="PF01288"/>
    </source>
</evidence>
<dbReference type="UniPathway" id="UPA00077">
    <property type="reaction ID" value="UER00155"/>
</dbReference>
<evidence type="ECO:0000256" key="4">
    <source>
        <dbReference type="ARBA" id="ARBA00016218"/>
    </source>
</evidence>
<keyword evidence="7 14" id="KW-0418">Kinase</keyword>
<keyword evidence="6" id="KW-0547">Nucleotide-binding</keyword>
<evidence type="ECO:0000256" key="5">
    <source>
        <dbReference type="ARBA" id="ARBA00022679"/>
    </source>
</evidence>
<evidence type="ECO:0000313" key="14">
    <source>
        <dbReference type="EMBL" id="TNJ37866.1"/>
    </source>
</evidence>
<reference evidence="14 15" key="1">
    <citation type="submission" date="2019-05" db="EMBL/GenBank/DDBJ databases">
        <title>Draft Whole-Genome sequence of the green sulfur bacterium Prosthecochloris vibrioformis DSM 260.</title>
        <authorList>
            <person name="Meyer T.E."/>
            <person name="Kyndt J.A."/>
        </authorList>
    </citation>
    <scope>NUCLEOTIDE SEQUENCE [LARGE SCALE GENOMIC DNA]</scope>
    <source>
        <strain evidence="14 15">DSM 260</strain>
    </source>
</reference>